<name>M5B180_LEVBR</name>
<dbReference type="AlphaFoldDB" id="M5B180"/>
<gene>
    <name evidence="1" type="ORF">LVISKB_1741</name>
</gene>
<dbReference type="PATRIC" id="fig|1001583.3.peg.1727"/>
<dbReference type="HOGENOM" id="CLU_936230_0_0_9"/>
<protein>
    <submittedName>
        <fullName evidence="1">Uncharacterized protein</fullName>
    </submittedName>
</protein>
<reference evidence="1 2" key="1">
    <citation type="journal article" date="2013" name="PLoS ONE">
        <title>Genomic Analysis by Deep Sequencing of the Probiotic Lactobacillus brevis KB290 Harboring Nine Plasmids Reveals Genomic Stability.</title>
        <authorList>
            <person name="Fukao M."/>
            <person name="Oshima K."/>
            <person name="Morita H."/>
            <person name="Toh H."/>
            <person name="Suda W."/>
            <person name="Kim S.W."/>
            <person name="Suzuki S."/>
            <person name="Yakabe T."/>
            <person name="Hattori M."/>
            <person name="Yajima N."/>
        </authorList>
    </citation>
    <scope>NUCLEOTIDE SEQUENCE [LARGE SCALE GENOMIC DNA]</scope>
    <source>
        <strain evidence="1 2">KB290</strain>
    </source>
</reference>
<dbReference type="KEGG" id="lbk:LVISKB_1741"/>
<evidence type="ECO:0000313" key="1">
    <source>
        <dbReference type="EMBL" id="BAN07376.1"/>
    </source>
</evidence>
<dbReference type="Proteomes" id="UP000012042">
    <property type="component" value="Chromosome"/>
</dbReference>
<sequence length="297" mass="34508">MHKIYSIFLIREAKSLEIKMTGYCPYCKKEDHKQIANGLLNNDNYGVLSCPKGHSYILYLRNNKYEWLIRNSLNAFNDRYYLEAFMALYQSLEQFRIAFIKASYVDNNQNRFQIIDKLFQKMADSTQILGAYKSAYLLETGELVDLPDSKHNLMTKNMSIVPFRNKIVHQGYYPNEQEVLRAGDIIIKYIASVEQIIKFHVDPNPMNPRLTKLTVPVDINLMAQLPGLTEPFAISKIQKHNPSDLDIFPFEDETLHLSGFISDGRKLPSFQRLANIRKKNKFAEFEVDEYPSTSNNN</sequence>
<accession>M5B180</accession>
<evidence type="ECO:0000313" key="2">
    <source>
        <dbReference type="Proteomes" id="UP000012042"/>
    </source>
</evidence>
<proteinExistence type="predicted"/>
<dbReference type="EMBL" id="AP012167">
    <property type="protein sequence ID" value="BAN07376.1"/>
    <property type="molecule type" value="Genomic_DNA"/>
</dbReference>
<organism evidence="1 2">
    <name type="scientific">Levilactobacillus brevis KB290</name>
    <dbReference type="NCBI Taxonomy" id="1001583"/>
    <lineage>
        <taxon>Bacteria</taxon>
        <taxon>Bacillati</taxon>
        <taxon>Bacillota</taxon>
        <taxon>Bacilli</taxon>
        <taxon>Lactobacillales</taxon>
        <taxon>Lactobacillaceae</taxon>
        <taxon>Levilactobacillus</taxon>
    </lineage>
</organism>